<dbReference type="STRING" id="717962.CC1_06720"/>
<proteinExistence type="predicted"/>
<evidence type="ECO:0000313" key="1">
    <source>
        <dbReference type="EMBL" id="CBK79561.1"/>
    </source>
</evidence>
<organism evidence="1 2">
    <name type="scientific">Coprococcus catus GD/7</name>
    <dbReference type="NCBI Taxonomy" id="717962"/>
    <lineage>
        <taxon>Bacteria</taxon>
        <taxon>Bacillati</taxon>
        <taxon>Bacillota</taxon>
        <taxon>Clostridia</taxon>
        <taxon>Lachnospirales</taxon>
        <taxon>Lachnospiraceae</taxon>
        <taxon>Coprococcus</taxon>
    </lineage>
</organism>
<evidence type="ECO:0000313" key="2">
    <source>
        <dbReference type="Proteomes" id="UP000008798"/>
    </source>
</evidence>
<gene>
    <name evidence="1" type="ORF">CC1_06720</name>
</gene>
<dbReference type="Proteomes" id="UP000008798">
    <property type="component" value="Chromosome"/>
</dbReference>
<reference evidence="1 2" key="1">
    <citation type="submission" date="2010-03" db="EMBL/GenBank/DDBJ databases">
        <title>The genome sequence of Coprococcus catus GD/7.</title>
        <authorList>
            <consortium name="metaHIT consortium -- http://www.metahit.eu/"/>
            <person name="Pajon A."/>
            <person name="Turner K."/>
            <person name="Parkhill J."/>
            <person name="Duncan S."/>
            <person name="Flint H."/>
        </authorList>
    </citation>
    <scope>NUCLEOTIDE SEQUENCE [LARGE SCALE GENOMIC DNA]</scope>
    <source>
        <strain evidence="1 2">GD/7</strain>
    </source>
</reference>
<dbReference type="KEGG" id="cct:CC1_06720"/>
<dbReference type="EMBL" id="FP929038">
    <property type="protein sequence ID" value="CBK79561.1"/>
    <property type="molecule type" value="Genomic_DNA"/>
</dbReference>
<reference evidence="1 2" key="2">
    <citation type="submission" date="2010-03" db="EMBL/GenBank/DDBJ databases">
        <authorList>
            <person name="Pajon A."/>
        </authorList>
    </citation>
    <scope>NUCLEOTIDE SEQUENCE [LARGE SCALE GENOMIC DNA]</scope>
    <source>
        <strain evidence="1 2">GD/7</strain>
    </source>
</reference>
<accession>D4J5E0</accession>
<dbReference type="AlphaFoldDB" id="D4J5E0"/>
<sequence length="22" mass="2552">MNKNQTEDMNAAIDCIYIFGFL</sequence>
<name>D4J5E0_9FIRM</name>
<protein>
    <submittedName>
        <fullName evidence="1">Uncharacterized protein</fullName>
    </submittedName>
</protein>
<dbReference type="HOGENOM" id="CLU_3424677_0_0_9"/>